<evidence type="ECO:0000313" key="2">
    <source>
        <dbReference type="Proteomes" id="UP001500298"/>
    </source>
</evidence>
<dbReference type="Proteomes" id="UP001500298">
    <property type="component" value="Unassembled WGS sequence"/>
</dbReference>
<comment type="caution">
    <text evidence="1">The sequence shown here is derived from an EMBL/GenBank/DDBJ whole genome shotgun (WGS) entry which is preliminary data.</text>
</comment>
<name>A0ABP9DS13_9BACT</name>
<sequence length="54" mass="6513">MIAIFYFSQCYYESKHLIKIKYQTEIKSQNDKTKIPLYKNSLPELKKILQNKLS</sequence>
<dbReference type="EMBL" id="BAABJX010000062">
    <property type="protein sequence ID" value="GAA4849614.1"/>
    <property type="molecule type" value="Genomic_DNA"/>
</dbReference>
<reference evidence="2" key="1">
    <citation type="journal article" date="2019" name="Int. J. Syst. Evol. Microbiol.">
        <title>The Global Catalogue of Microorganisms (GCM) 10K type strain sequencing project: providing services to taxonomists for standard genome sequencing and annotation.</title>
        <authorList>
            <consortium name="The Broad Institute Genomics Platform"/>
            <consortium name="The Broad Institute Genome Sequencing Center for Infectious Disease"/>
            <person name="Wu L."/>
            <person name="Ma J."/>
        </authorList>
    </citation>
    <scope>NUCLEOTIDE SEQUENCE [LARGE SCALE GENOMIC DNA]</scope>
    <source>
        <strain evidence="2">JCM 18326</strain>
    </source>
</reference>
<evidence type="ECO:0000313" key="1">
    <source>
        <dbReference type="EMBL" id="GAA4849614.1"/>
    </source>
</evidence>
<protein>
    <submittedName>
        <fullName evidence="1">Uncharacterized protein</fullName>
    </submittedName>
</protein>
<proteinExistence type="predicted"/>
<organism evidence="1 2">
    <name type="scientific">Algivirga pacifica</name>
    <dbReference type="NCBI Taxonomy" id="1162670"/>
    <lineage>
        <taxon>Bacteria</taxon>
        <taxon>Pseudomonadati</taxon>
        <taxon>Bacteroidota</taxon>
        <taxon>Cytophagia</taxon>
        <taxon>Cytophagales</taxon>
        <taxon>Flammeovirgaceae</taxon>
        <taxon>Algivirga</taxon>
    </lineage>
</organism>
<keyword evidence="2" id="KW-1185">Reference proteome</keyword>
<gene>
    <name evidence="1" type="ORF">GCM10023331_37890</name>
</gene>
<accession>A0ABP9DS13</accession>